<feature type="region of interest" description="Disordered" evidence="1">
    <location>
        <begin position="189"/>
        <end position="208"/>
    </location>
</feature>
<name>A0A2S8FBL7_9BACT</name>
<evidence type="ECO:0000313" key="2">
    <source>
        <dbReference type="EMBL" id="PQO29558.1"/>
    </source>
</evidence>
<dbReference type="OrthoDB" id="255005at2"/>
<organism evidence="2 3">
    <name type="scientific">Blastopirellula marina</name>
    <dbReference type="NCBI Taxonomy" id="124"/>
    <lineage>
        <taxon>Bacteria</taxon>
        <taxon>Pseudomonadati</taxon>
        <taxon>Planctomycetota</taxon>
        <taxon>Planctomycetia</taxon>
        <taxon>Pirellulales</taxon>
        <taxon>Pirellulaceae</taxon>
        <taxon>Blastopirellula</taxon>
    </lineage>
</organism>
<accession>A0A2S8FBL7</accession>
<sequence>MDEFQGIPDLLHEASLEGLQWKATDRTLRIFFDCLRSSVDDSEEIDSAVELRFLNVSQFAFYYSPGDDSVRPSEIDFEAHFAKADPANWDGQSSKAFLYLNSRTAQYEWETASYRRWIYQVEGDIDSPLHVAINLSFANYDEESLEENIFITCDAIQPISGGKPLTLEKWNQQYRAWWEGYSHYWDNRAEESDEDDDDEEEDSESSEFFYEQIPAESAELDPLNYEPPDKPPFQIGPTDAPAELLRPIEDYHTGMLQHDWHKVRTASPQLDDREDITEEEIEESCLDENLGSWYYIRQIDSWWEEGRRACVVARGIEHSMPDAEDPAENRETVITYGLRELDGRWVIWSMKYGWPEFGSAEEACEEPEWKKEWE</sequence>
<evidence type="ECO:0000256" key="1">
    <source>
        <dbReference type="SAM" id="MobiDB-lite"/>
    </source>
</evidence>
<feature type="region of interest" description="Disordered" evidence="1">
    <location>
        <begin position="220"/>
        <end position="240"/>
    </location>
</feature>
<reference evidence="2 3" key="1">
    <citation type="submission" date="2018-02" db="EMBL/GenBank/DDBJ databases">
        <title>Comparative genomes isolates from brazilian mangrove.</title>
        <authorList>
            <person name="Araujo J.E."/>
            <person name="Taketani R.G."/>
            <person name="Silva M.C.P."/>
            <person name="Loureco M.V."/>
            <person name="Andreote F.D."/>
        </authorList>
    </citation>
    <scope>NUCLEOTIDE SEQUENCE [LARGE SCALE GENOMIC DNA]</scope>
    <source>
        <strain evidence="2 3">Hex-1 MGV</strain>
    </source>
</reference>
<feature type="compositionally biased region" description="Acidic residues" evidence="1">
    <location>
        <begin position="191"/>
        <end position="205"/>
    </location>
</feature>
<proteinExistence type="predicted"/>
<comment type="caution">
    <text evidence="2">The sequence shown here is derived from an EMBL/GenBank/DDBJ whole genome shotgun (WGS) entry which is preliminary data.</text>
</comment>
<dbReference type="RefSeq" id="WP_105332752.1">
    <property type="nucleotide sequence ID" value="NZ_PUHY01000015.1"/>
</dbReference>
<protein>
    <submittedName>
        <fullName evidence="2">Uncharacterized protein</fullName>
    </submittedName>
</protein>
<dbReference type="AlphaFoldDB" id="A0A2S8FBL7"/>
<dbReference type="Proteomes" id="UP000238322">
    <property type="component" value="Unassembled WGS sequence"/>
</dbReference>
<gene>
    <name evidence="2" type="ORF">C5Y83_26225</name>
</gene>
<dbReference type="EMBL" id="PUHY01000015">
    <property type="protein sequence ID" value="PQO29558.1"/>
    <property type="molecule type" value="Genomic_DNA"/>
</dbReference>
<evidence type="ECO:0000313" key="3">
    <source>
        <dbReference type="Proteomes" id="UP000238322"/>
    </source>
</evidence>